<accession>A0A6I8M3P8</accession>
<dbReference type="RefSeq" id="WP_155548180.1">
    <property type="nucleotide sequence ID" value="NZ_CABVGP010000003.1"/>
</dbReference>
<reference evidence="2 3" key="1">
    <citation type="submission" date="2019-09" db="EMBL/GenBank/DDBJ databases">
        <authorList>
            <person name="Leyn A S."/>
        </authorList>
    </citation>
    <scope>NUCLEOTIDE SEQUENCE [LARGE SCALE GENOMIC DNA]</scope>
    <source>
        <strain evidence="2">AA231_1</strain>
    </source>
</reference>
<dbReference type="InterPro" id="IPR036987">
    <property type="entry name" value="SRA-YDG_sf"/>
</dbReference>
<sequence length="310" mass="34000">MSGPDVGSVPEIFLEPGRVWGAVPGVPEGTTFSSRREAYDRGVHLALQAGIVGVARTCAASIVLSGGYEDVDGGEWILYTGHGGRKNRKQVDHQTFNDPGNAALVASRVHQTPVRVVRGSEAEFGPDKDYRYDGLFLVKDSYYEVGGDGFKMCRFLMVKYGSRVDINYPDMVIELSPVEKHSMKPAGKSKPARRKAVTRPIVRSPEVSDFVKQVHDDTCQMCGIRLVVKGQGFSQGAHIRALGGIQAGPDVPENVLCLCPNCHSLFDLGAILVQPDHSLQYNGMSVGKLRMDGRHFVDDKYLTFHREIHS</sequence>
<dbReference type="GO" id="GO:0061630">
    <property type="term" value="F:ubiquitin protein ligase activity"/>
    <property type="evidence" value="ECO:0007669"/>
    <property type="project" value="TreeGrafter"/>
</dbReference>
<name>A0A6I8M3P8_9PSEU</name>
<dbReference type="PANTHER" id="PTHR14140">
    <property type="entry name" value="E3 UBIQUITIN-PROTEIN LIGASE UHRF-RELATED"/>
    <property type="match status" value="1"/>
</dbReference>
<dbReference type="GO" id="GO:0044027">
    <property type="term" value="P:negative regulation of gene expression via chromosomal CpG island methylation"/>
    <property type="evidence" value="ECO:0007669"/>
    <property type="project" value="TreeGrafter"/>
</dbReference>
<dbReference type="Proteomes" id="UP000399805">
    <property type="component" value="Unassembled WGS sequence"/>
</dbReference>
<dbReference type="InterPro" id="IPR045134">
    <property type="entry name" value="UHRF1/2-like"/>
</dbReference>
<protein>
    <recommendedName>
        <fullName evidence="1">YDG domain-containing protein</fullName>
    </recommendedName>
</protein>
<evidence type="ECO:0000313" key="2">
    <source>
        <dbReference type="EMBL" id="VVJ23351.1"/>
    </source>
</evidence>
<dbReference type="InterPro" id="IPR015947">
    <property type="entry name" value="PUA-like_sf"/>
</dbReference>
<evidence type="ECO:0000259" key="1">
    <source>
        <dbReference type="PROSITE" id="PS51015"/>
    </source>
</evidence>
<organism evidence="2 3">
    <name type="scientific">Amycolatopsis camponoti</name>
    <dbReference type="NCBI Taxonomy" id="2606593"/>
    <lineage>
        <taxon>Bacteria</taxon>
        <taxon>Bacillati</taxon>
        <taxon>Actinomycetota</taxon>
        <taxon>Actinomycetes</taxon>
        <taxon>Pseudonocardiales</taxon>
        <taxon>Pseudonocardiaceae</taxon>
        <taxon>Amycolatopsis</taxon>
    </lineage>
</organism>
<proteinExistence type="predicted"/>
<keyword evidence="3" id="KW-1185">Reference proteome</keyword>
<dbReference type="PROSITE" id="PS51015">
    <property type="entry name" value="YDG"/>
    <property type="match status" value="1"/>
</dbReference>
<feature type="domain" description="YDG" evidence="1">
    <location>
        <begin position="21"/>
        <end position="159"/>
    </location>
</feature>
<gene>
    <name evidence="2" type="ORF">AA23TX_08249</name>
</gene>
<dbReference type="SUPFAM" id="SSF88697">
    <property type="entry name" value="PUA domain-like"/>
    <property type="match status" value="1"/>
</dbReference>
<dbReference type="PANTHER" id="PTHR14140:SF27">
    <property type="entry name" value="OS04G0289800 PROTEIN"/>
    <property type="match status" value="1"/>
</dbReference>
<dbReference type="SMART" id="SM00466">
    <property type="entry name" value="SRA"/>
    <property type="match status" value="1"/>
</dbReference>
<dbReference type="Pfam" id="PF13391">
    <property type="entry name" value="HNH_2"/>
    <property type="match status" value="1"/>
</dbReference>
<dbReference type="GO" id="GO:0016567">
    <property type="term" value="P:protein ubiquitination"/>
    <property type="evidence" value="ECO:0007669"/>
    <property type="project" value="TreeGrafter"/>
</dbReference>
<dbReference type="CDD" id="cd00085">
    <property type="entry name" value="HNHc"/>
    <property type="match status" value="1"/>
</dbReference>
<dbReference type="AlphaFoldDB" id="A0A6I8M3P8"/>
<evidence type="ECO:0000313" key="3">
    <source>
        <dbReference type="Proteomes" id="UP000399805"/>
    </source>
</evidence>
<dbReference type="Pfam" id="PF02182">
    <property type="entry name" value="SAD_SRA"/>
    <property type="match status" value="1"/>
</dbReference>
<dbReference type="EMBL" id="CABVGP010000003">
    <property type="protein sequence ID" value="VVJ23351.1"/>
    <property type="molecule type" value="Genomic_DNA"/>
</dbReference>
<dbReference type="InterPro" id="IPR003105">
    <property type="entry name" value="SRA_YDG"/>
</dbReference>
<dbReference type="Gene3D" id="2.30.280.10">
    <property type="entry name" value="SRA-YDG"/>
    <property type="match status" value="1"/>
</dbReference>
<dbReference type="InterPro" id="IPR003615">
    <property type="entry name" value="HNH_nuc"/>
</dbReference>